<dbReference type="Proteomes" id="UP000663828">
    <property type="component" value="Unassembled WGS sequence"/>
</dbReference>
<reference evidence="3" key="1">
    <citation type="submission" date="2021-02" db="EMBL/GenBank/DDBJ databases">
        <authorList>
            <person name="Nowell W R."/>
        </authorList>
    </citation>
    <scope>NUCLEOTIDE SEQUENCE</scope>
</reference>
<accession>A0A816GA12</accession>
<keyword evidence="4" id="KW-1185">Reference proteome</keyword>
<feature type="region of interest" description="Disordered" evidence="2">
    <location>
        <begin position="159"/>
        <end position="189"/>
    </location>
</feature>
<dbReference type="EMBL" id="CAJNOR010013044">
    <property type="protein sequence ID" value="CAF1671128.1"/>
    <property type="molecule type" value="Genomic_DNA"/>
</dbReference>
<comment type="caution">
    <text evidence="3">The sequence shown here is derived from an EMBL/GenBank/DDBJ whole genome shotgun (WGS) entry which is preliminary data.</text>
</comment>
<gene>
    <name evidence="3" type="ORF">XAT740_LOCUS58706</name>
</gene>
<proteinExistence type="predicted"/>
<evidence type="ECO:0000256" key="2">
    <source>
        <dbReference type="SAM" id="MobiDB-lite"/>
    </source>
</evidence>
<dbReference type="AlphaFoldDB" id="A0A816GA12"/>
<dbReference type="InterPro" id="IPR027417">
    <property type="entry name" value="P-loop_NTPase"/>
</dbReference>
<keyword evidence="1" id="KW-0175">Coiled coil</keyword>
<name>A0A816GA12_ADIRI</name>
<evidence type="ECO:0000256" key="1">
    <source>
        <dbReference type="SAM" id="Coils"/>
    </source>
</evidence>
<organism evidence="3 4">
    <name type="scientific">Adineta ricciae</name>
    <name type="common">Rotifer</name>
    <dbReference type="NCBI Taxonomy" id="249248"/>
    <lineage>
        <taxon>Eukaryota</taxon>
        <taxon>Metazoa</taxon>
        <taxon>Spiralia</taxon>
        <taxon>Gnathifera</taxon>
        <taxon>Rotifera</taxon>
        <taxon>Eurotatoria</taxon>
        <taxon>Bdelloidea</taxon>
        <taxon>Adinetida</taxon>
        <taxon>Adinetidae</taxon>
        <taxon>Adineta</taxon>
    </lineage>
</organism>
<dbReference type="SUPFAM" id="SSF52540">
    <property type="entry name" value="P-loop containing nucleoside triphosphate hydrolases"/>
    <property type="match status" value="2"/>
</dbReference>
<sequence length="666" mass="75827">MKLNSNELEGGEDLQKKLNDGLSKYKISNVGDLPERIHRCEQRIKDYQEEGRSEEAENENNRLAELKTLQKFANDLNKSKEEETDESKLRKLEEKLAKGLAQLKVPNISALIEKIQRSKERISEFEEEDRIDEVEIEKVYLKNFEDLNQLADEITNLKSNSSKKPVDDMPKPSPVTPIVENIPTPTTEQSVEKQRFNSHDMYPCAEKTVVEFLEYFQEKHLEGAHVKLDRKFINERFKQLQKQIERQELFFKKIQENLQDLDRYLSSENIPSILRCSSELLSRIRPLDVPEIERLVKKAKDAAKFIAGKEIILLIGETGTGKSTTIQFLSGAKMKKTKVEVEPGRFSEHITIDGPIKNHDLINVTNSALSKSETRYIAPVSIPLRDICGSHESGEIILCDAPGFGDTAGAEVDIANGVGVIEALKGCKTVKILALSSYKSLGDRGQGIQKLAHLLINMIQDIQERLGAICYAFTKYPSSMDINALLTDIKTSKVDKDPLLQSDTTFIAVLKDMINKTRVDAEIIDPLSGDPKSLIEKLQKLRGIKHPDEVFRFSISTETQSCISNQVQQDNSNIKCALKHRDIDLVLHYLDKLKNLKDLIDLSTIRDSYEDAIRSVKETLTNFCSERTKTFHRSLTSQDGLNIEDIQEYKYSIEFIQKCQKLQKHF</sequence>
<dbReference type="Gene3D" id="3.40.50.300">
    <property type="entry name" value="P-loop containing nucleotide triphosphate hydrolases"/>
    <property type="match status" value="1"/>
</dbReference>
<protein>
    <submittedName>
        <fullName evidence="3">Uncharacterized protein</fullName>
    </submittedName>
</protein>
<evidence type="ECO:0000313" key="4">
    <source>
        <dbReference type="Proteomes" id="UP000663828"/>
    </source>
</evidence>
<evidence type="ECO:0000313" key="3">
    <source>
        <dbReference type="EMBL" id="CAF1671128.1"/>
    </source>
</evidence>
<feature type="coiled-coil region" evidence="1">
    <location>
        <begin position="37"/>
        <end position="128"/>
    </location>
</feature>